<proteinExistence type="predicted"/>
<sequence>MDLRDVLGLPIESNETAISYSDAEITSKSLFIQNLVKHKRILEIDKDEIGEDLEV</sequence>
<comment type="caution">
    <text evidence="1">The sequence shown here is derived from an EMBL/GenBank/DDBJ whole genome shotgun (WGS) entry which is preliminary data.</text>
</comment>
<evidence type="ECO:0000313" key="1">
    <source>
        <dbReference type="EMBL" id="GAH70200.1"/>
    </source>
</evidence>
<organism evidence="1">
    <name type="scientific">marine sediment metagenome</name>
    <dbReference type="NCBI Taxonomy" id="412755"/>
    <lineage>
        <taxon>unclassified sequences</taxon>
        <taxon>metagenomes</taxon>
        <taxon>ecological metagenomes</taxon>
    </lineage>
</organism>
<gene>
    <name evidence="1" type="ORF">S03H2_43418</name>
</gene>
<dbReference type="AlphaFoldDB" id="X1ILR6"/>
<dbReference type="EMBL" id="BARU01027083">
    <property type="protein sequence ID" value="GAH70200.1"/>
    <property type="molecule type" value="Genomic_DNA"/>
</dbReference>
<feature type="non-terminal residue" evidence="1">
    <location>
        <position position="55"/>
    </location>
</feature>
<protein>
    <submittedName>
        <fullName evidence="1">Uncharacterized protein</fullName>
    </submittedName>
</protein>
<name>X1ILR6_9ZZZZ</name>
<reference evidence="1" key="1">
    <citation type="journal article" date="2014" name="Front. Microbiol.">
        <title>High frequency of phylogenetically diverse reductive dehalogenase-homologous genes in deep subseafloor sedimentary metagenomes.</title>
        <authorList>
            <person name="Kawai M."/>
            <person name="Futagami T."/>
            <person name="Toyoda A."/>
            <person name="Takaki Y."/>
            <person name="Nishi S."/>
            <person name="Hori S."/>
            <person name="Arai W."/>
            <person name="Tsubouchi T."/>
            <person name="Morono Y."/>
            <person name="Uchiyama I."/>
            <person name="Ito T."/>
            <person name="Fujiyama A."/>
            <person name="Inagaki F."/>
            <person name="Takami H."/>
        </authorList>
    </citation>
    <scope>NUCLEOTIDE SEQUENCE</scope>
    <source>
        <strain evidence="1">Expedition CK06-06</strain>
    </source>
</reference>
<accession>X1ILR6</accession>